<gene>
    <name evidence="2" type="ORF">EV645_6535</name>
</gene>
<feature type="compositionally biased region" description="Low complexity" evidence="1">
    <location>
        <begin position="145"/>
        <end position="155"/>
    </location>
</feature>
<evidence type="ECO:0000313" key="2">
    <source>
        <dbReference type="EMBL" id="RZU11369.1"/>
    </source>
</evidence>
<organism evidence="2 3">
    <name type="scientific">Kribbella rubisoli</name>
    <dbReference type="NCBI Taxonomy" id="3075929"/>
    <lineage>
        <taxon>Bacteria</taxon>
        <taxon>Bacillati</taxon>
        <taxon>Actinomycetota</taxon>
        <taxon>Actinomycetes</taxon>
        <taxon>Propionibacteriales</taxon>
        <taxon>Kribbellaceae</taxon>
        <taxon>Kribbella</taxon>
    </lineage>
</organism>
<dbReference type="NCBIfam" id="NF033634">
    <property type="entry name" value="SLATT_1"/>
    <property type="match status" value="1"/>
</dbReference>
<accession>A0A4Q7WQ92</accession>
<feature type="region of interest" description="Disordered" evidence="1">
    <location>
        <begin position="143"/>
        <end position="163"/>
    </location>
</feature>
<evidence type="ECO:0000313" key="3">
    <source>
        <dbReference type="Proteomes" id="UP000292027"/>
    </source>
</evidence>
<protein>
    <submittedName>
        <fullName evidence="2">Uncharacterized protein DUF4231</fullName>
    </submittedName>
</protein>
<name>A0A4Q7WQ92_9ACTN</name>
<comment type="caution">
    <text evidence="2">The sequence shown here is derived from an EMBL/GenBank/DDBJ whole genome shotgun (WGS) entry which is preliminary data.</text>
</comment>
<dbReference type="EMBL" id="SHKR01000015">
    <property type="protein sequence ID" value="RZU11369.1"/>
    <property type="molecule type" value="Genomic_DNA"/>
</dbReference>
<reference evidence="2 3" key="1">
    <citation type="journal article" date="2015" name="Stand. Genomic Sci.">
        <title>Genomic Encyclopedia of Bacterial and Archaeal Type Strains, Phase III: the genomes of soil and plant-associated and newly described type strains.</title>
        <authorList>
            <person name="Whitman W.B."/>
            <person name="Woyke T."/>
            <person name="Klenk H.P."/>
            <person name="Zhou Y."/>
            <person name="Lilburn T.G."/>
            <person name="Beck B.J."/>
            <person name="De Vos P."/>
            <person name="Vandamme P."/>
            <person name="Eisen J.A."/>
            <person name="Garrity G."/>
            <person name="Hugenholtz P."/>
            <person name="Kyrpides N.C."/>
        </authorList>
    </citation>
    <scope>NUCLEOTIDE SEQUENCE [LARGE SCALE GENOMIC DNA]</scope>
    <source>
        <strain evidence="2 3">VKM Ac-2540</strain>
    </source>
</reference>
<proteinExistence type="predicted"/>
<sequence length="163" mass="17206">MVPDEQSSGNRGTKPKVACEIPQYVCDELQWYSTAALVARNGNYTLEIIAIGAAAAVPVATAAGWAPWLAATLGALAAVAGGARHIFGWQRTGPPRARTLAHIKTEVALFNVKSLSCAELVEDVADLVEWEVAEFDRTAHRSPARARTAAASAQRDVGPDAKA</sequence>
<evidence type="ECO:0000256" key="1">
    <source>
        <dbReference type="SAM" id="MobiDB-lite"/>
    </source>
</evidence>
<dbReference type="OrthoDB" id="9854123at2"/>
<dbReference type="Proteomes" id="UP000292027">
    <property type="component" value="Unassembled WGS sequence"/>
</dbReference>
<dbReference type="AlphaFoldDB" id="A0A4Q7WQ92"/>
<keyword evidence="3" id="KW-1185">Reference proteome</keyword>
<dbReference type="RefSeq" id="WP_157997206.1">
    <property type="nucleotide sequence ID" value="NZ_SHKR01000015.1"/>
</dbReference>